<feature type="transmembrane region" description="Helical" evidence="5">
    <location>
        <begin position="179"/>
        <end position="210"/>
    </location>
</feature>
<dbReference type="GO" id="GO:0005918">
    <property type="term" value="C:septate junction"/>
    <property type="evidence" value="ECO:0007669"/>
    <property type="project" value="TreeGrafter"/>
</dbReference>
<keyword evidence="2 5" id="KW-0812">Transmembrane</keyword>
<evidence type="ECO:0000256" key="1">
    <source>
        <dbReference type="ARBA" id="ARBA00004141"/>
    </source>
</evidence>
<feature type="transmembrane region" description="Helical" evidence="5">
    <location>
        <begin position="135"/>
        <end position="159"/>
    </location>
</feature>
<keyword evidence="3 5" id="KW-1133">Transmembrane helix</keyword>
<dbReference type="PANTHER" id="PTHR21284:SF12">
    <property type="entry name" value="EG:80H7.2 PROTEIN"/>
    <property type="match status" value="1"/>
</dbReference>
<dbReference type="EMBL" id="BLKM01000903">
    <property type="protein sequence ID" value="GFG39486.1"/>
    <property type="molecule type" value="Genomic_DNA"/>
</dbReference>
<dbReference type="GO" id="GO:0035151">
    <property type="term" value="P:regulation of tube size, open tracheal system"/>
    <property type="evidence" value="ECO:0007669"/>
    <property type="project" value="TreeGrafter"/>
</dbReference>
<dbReference type="Pfam" id="PF13903">
    <property type="entry name" value="Claudin_2"/>
    <property type="match status" value="1"/>
</dbReference>
<evidence type="ECO:0000256" key="5">
    <source>
        <dbReference type="SAM" id="Phobius"/>
    </source>
</evidence>
<feature type="transmembrane region" description="Helical" evidence="5">
    <location>
        <begin position="96"/>
        <end position="123"/>
    </location>
</feature>
<dbReference type="InParanoid" id="A0A6L2Q430"/>
<evidence type="ECO:0000256" key="4">
    <source>
        <dbReference type="ARBA" id="ARBA00023136"/>
    </source>
</evidence>
<evidence type="ECO:0000313" key="6">
    <source>
        <dbReference type="EMBL" id="GFG39486.1"/>
    </source>
</evidence>
<dbReference type="Gene3D" id="1.20.140.150">
    <property type="match status" value="1"/>
</dbReference>
<gene>
    <name evidence="6" type="ORF">Cfor_12445</name>
</gene>
<evidence type="ECO:0000256" key="2">
    <source>
        <dbReference type="ARBA" id="ARBA00022692"/>
    </source>
</evidence>
<sequence>MSTNGKQDYHKATNALVFGGMLTYISGLMLMMSFASPYWIQSYQETFSDFKHMGLWEYCFDQFRYPYYQFDKLFDGCHYIFSQEYYVIREWLLPGWLMVVQAFVTLALMLSFSSQIIIALELIRWPLEFVLLYEWLLSGIAFICNALAAILLFLAVSIFGGECWRRDWLMYPNFNYLSWSYGLAVISMFFHGFAAFFVYLVSSYTLIFVLHYYSAMGAKTVYQEKLHMAYTKAD</sequence>
<organism evidence="6 7">
    <name type="scientific">Coptotermes formosanus</name>
    <name type="common">Formosan subterranean termite</name>
    <dbReference type="NCBI Taxonomy" id="36987"/>
    <lineage>
        <taxon>Eukaryota</taxon>
        <taxon>Metazoa</taxon>
        <taxon>Ecdysozoa</taxon>
        <taxon>Arthropoda</taxon>
        <taxon>Hexapoda</taxon>
        <taxon>Insecta</taxon>
        <taxon>Pterygota</taxon>
        <taxon>Neoptera</taxon>
        <taxon>Polyneoptera</taxon>
        <taxon>Dictyoptera</taxon>
        <taxon>Blattodea</taxon>
        <taxon>Blattoidea</taxon>
        <taxon>Termitoidae</taxon>
        <taxon>Rhinotermitidae</taxon>
        <taxon>Coptotermes</taxon>
    </lineage>
</organism>
<dbReference type="PANTHER" id="PTHR21284">
    <property type="entry name" value="EG:80H7.2 PROTEIN"/>
    <property type="match status" value="1"/>
</dbReference>
<dbReference type="GO" id="GO:0019991">
    <property type="term" value="P:septate junction assembly"/>
    <property type="evidence" value="ECO:0007669"/>
    <property type="project" value="TreeGrafter"/>
</dbReference>
<comment type="subcellular location">
    <subcellularLocation>
        <location evidence="1">Membrane</location>
        <topology evidence="1">Multi-pass membrane protein</topology>
    </subcellularLocation>
</comment>
<dbReference type="Proteomes" id="UP000502823">
    <property type="component" value="Unassembled WGS sequence"/>
</dbReference>
<name>A0A6L2Q430_COPFO</name>
<dbReference type="AlphaFoldDB" id="A0A6L2Q430"/>
<protein>
    <submittedName>
        <fullName evidence="6">Uncharacterized protein</fullName>
    </submittedName>
</protein>
<reference evidence="7" key="1">
    <citation type="submission" date="2020-01" db="EMBL/GenBank/DDBJ databases">
        <title>Draft genome sequence of the Termite Coptotermes fromosanus.</title>
        <authorList>
            <person name="Itakura S."/>
            <person name="Yosikawa Y."/>
            <person name="Umezawa K."/>
        </authorList>
    </citation>
    <scope>NUCLEOTIDE SEQUENCE [LARGE SCALE GENOMIC DNA]</scope>
</reference>
<comment type="caution">
    <text evidence="6">The sequence shown here is derived from an EMBL/GenBank/DDBJ whole genome shotgun (WGS) entry which is preliminary data.</text>
</comment>
<evidence type="ECO:0000313" key="7">
    <source>
        <dbReference type="Proteomes" id="UP000502823"/>
    </source>
</evidence>
<dbReference type="InterPro" id="IPR004031">
    <property type="entry name" value="PMP22/EMP/MP20/Claudin"/>
</dbReference>
<evidence type="ECO:0000256" key="3">
    <source>
        <dbReference type="ARBA" id="ARBA00022989"/>
    </source>
</evidence>
<keyword evidence="7" id="KW-1185">Reference proteome</keyword>
<accession>A0A6L2Q430</accession>
<dbReference type="FunCoup" id="A0A6L2Q430">
    <property type="interactions" value="5"/>
</dbReference>
<dbReference type="OrthoDB" id="6140671at2759"/>
<dbReference type="GO" id="GO:0016020">
    <property type="term" value="C:membrane"/>
    <property type="evidence" value="ECO:0007669"/>
    <property type="project" value="UniProtKB-SubCell"/>
</dbReference>
<proteinExistence type="predicted"/>
<feature type="transmembrane region" description="Helical" evidence="5">
    <location>
        <begin position="12"/>
        <end position="40"/>
    </location>
</feature>
<keyword evidence="4 5" id="KW-0472">Membrane</keyword>